<dbReference type="VEuPathDB" id="FungiDB:RhiirFUN_018713"/>
<dbReference type="Gene3D" id="3.80.10.10">
    <property type="entry name" value="Ribonuclease Inhibitor"/>
    <property type="match status" value="1"/>
</dbReference>
<protein>
    <recommendedName>
        <fullName evidence="3">F-box domain-containing protein</fullName>
    </recommendedName>
</protein>
<reference evidence="1 2" key="1">
    <citation type="journal article" date="2013" name="Proc. Natl. Acad. Sci. U.S.A.">
        <title>Genome of an arbuscular mycorrhizal fungus provides insight into the oldest plant symbiosis.</title>
        <authorList>
            <person name="Tisserant E."/>
            <person name="Malbreil M."/>
            <person name="Kuo A."/>
            <person name="Kohler A."/>
            <person name="Symeonidi A."/>
            <person name="Balestrini R."/>
            <person name="Charron P."/>
            <person name="Duensing N."/>
            <person name="Frei Dit Frey N."/>
            <person name="Gianinazzi-Pearson V."/>
            <person name="Gilbert L.B."/>
            <person name="Handa Y."/>
            <person name="Herr J.R."/>
            <person name="Hijri M."/>
            <person name="Koul R."/>
            <person name="Kawaguchi M."/>
            <person name="Krajinski F."/>
            <person name="Lammers P.J."/>
            <person name="Masclaux F.G."/>
            <person name="Murat C."/>
            <person name="Morin E."/>
            <person name="Ndikumana S."/>
            <person name="Pagni M."/>
            <person name="Petitpierre D."/>
            <person name="Requena N."/>
            <person name="Rosikiewicz P."/>
            <person name="Riley R."/>
            <person name="Saito K."/>
            <person name="San Clemente H."/>
            <person name="Shapiro H."/>
            <person name="van Tuinen D."/>
            <person name="Becard G."/>
            <person name="Bonfante P."/>
            <person name="Paszkowski U."/>
            <person name="Shachar-Hill Y.Y."/>
            <person name="Tuskan G.A."/>
            <person name="Young P.W."/>
            <person name="Sanders I.R."/>
            <person name="Henrissat B."/>
            <person name="Rensing S.A."/>
            <person name="Grigoriev I.V."/>
            <person name="Corradi N."/>
            <person name="Roux C."/>
            <person name="Martin F."/>
        </authorList>
    </citation>
    <scope>NUCLEOTIDE SEQUENCE [LARGE SCALE GENOMIC DNA]</scope>
    <source>
        <strain evidence="1 2">DAOM 197198</strain>
    </source>
</reference>
<comment type="caution">
    <text evidence="1">The sequence shown here is derived from an EMBL/GenBank/DDBJ whole genome shotgun (WGS) entry which is preliminary data.</text>
</comment>
<dbReference type="InterPro" id="IPR032675">
    <property type="entry name" value="LRR_dom_sf"/>
</dbReference>
<sequence length="515" mass="61438">MSLTRLPNDCIYDILKYLKNDRTTLFKCLFVNRFWCKETVPLLYANPFDNYGKNRYLIIWTLILCFDETEILQLKNLLCAEPYNININPEYKPLFEYTKYLENVNSVKIIDLIVTWIGKITKEYYYKNFNIIITIFYNSIIRQCTNIKYLIITPSYFLNDGENIKTFTSNLSKLKLLRLNFNDEVNNDNIFEFLRGISKYCLNILKLEISFLNFSIPLDYFCSIIQNQNNLKAFKILNYDNNESLLNDILSFLEFQKHSLESMEFENVDFDFISFKNFINLSNLKYLNFHNCKGGSLDQFEILKFSSFKLKELIFNEPTWNIDILLFIIKYLGSSLQKLSLTKILITIPLIENILIYCSNLITLEITIHSNVDLLIFSYLKNLKIRKLYLHFFEEFNNIDLFINLSNNLPINIKELSFYFVSSFNLLYFKEFLENCHNNNLKIINSNYLINLEFLKIILDYIEKNNNNLMILGILELEKNWNDDEMILLDKIKSNGVKIVDFNRIYKEFSYDFII</sequence>
<dbReference type="Proteomes" id="UP000018888">
    <property type="component" value="Unassembled WGS sequence"/>
</dbReference>
<evidence type="ECO:0000313" key="1">
    <source>
        <dbReference type="EMBL" id="POG71290.1"/>
    </source>
</evidence>
<reference evidence="1 2" key="2">
    <citation type="journal article" date="2018" name="New Phytol.">
        <title>High intraspecific genome diversity in the model arbuscular mycorrhizal symbiont Rhizophagus irregularis.</title>
        <authorList>
            <person name="Chen E.C.H."/>
            <person name="Morin E."/>
            <person name="Beaudet D."/>
            <person name="Noel J."/>
            <person name="Yildirir G."/>
            <person name="Ndikumana S."/>
            <person name="Charron P."/>
            <person name="St-Onge C."/>
            <person name="Giorgi J."/>
            <person name="Kruger M."/>
            <person name="Marton T."/>
            <person name="Ropars J."/>
            <person name="Grigoriev I.V."/>
            <person name="Hainaut M."/>
            <person name="Henrissat B."/>
            <person name="Roux C."/>
            <person name="Martin F."/>
            <person name="Corradi N."/>
        </authorList>
    </citation>
    <scope>NUCLEOTIDE SEQUENCE [LARGE SCALE GENOMIC DNA]</scope>
    <source>
        <strain evidence="1 2">DAOM 197198</strain>
    </source>
</reference>
<organism evidence="1 2">
    <name type="scientific">Rhizophagus irregularis (strain DAOM 181602 / DAOM 197198 / MUCL 43194)</name>
    <name type="common">Arbuscular mycorrhizal fungus</name>
    <name type="synonym">Glomus intraradices</name>
    <dbReference type="NCBI Taxonomy" id="747089"/>
    <lineage>
        <taxon>Eukaryota</taxon>
        <taxon>Fungi</taxon>
        <taxon>Fungi incertae sedis</taxon>
        <taxon>Mucoromycota</taxon>
        <taxon>Glomeromycotina</taxon>
        <taxon>Glomeromycetes</taxon>
        <taxon>Glomerales</taxon>
        <taxon>Glomeraceae</taxon>
        <taxon>Rhizophagus</taxon>
    </lineage>
</organism>
<proteinExistence type="predicted"/>
<dbReference type="EMBL" id="AUPC02000109">
    <property type="protein sequence ID" value="POG71290.1"/>
    <property type="molecule type" value="Genomic_DNA"/>
</dbReference>
<evidence type="ECO:0000313" key="2">
    <source>
        <dbReference type="Proteomes" id="UP000018888"/>
    </source>
</evidence>
<dbReference type="AlphaFoldDB" id="A0A2H5S5V6"/>
<keyword evidence="2" id="KW-1185">Reference proteome</keyword>
<dbReference type="SUPFAM" id="SSF52047">
    <property type="entry name" value="RNI-like"/>
    <property type="match status" value="1"/>
</dbReference>
<dbReference type="STRING" id="747089.A0A2H5S5V6"/>
<evidence type="ECO:0008006" key="3">
    <source>
        <dbReference type="Google" id="ProtNLM"/>
    </source>
</evidence>
<name>A0A2H5S5V6_RHIID</name>
<gene>
    <name evidence="1" type="ORF">GLOIN_2v1876023</name>
</gene>
<accession>A0A2H5S5V6</accession>